<keyword evidence="2" id="KW-1185">Reference proteome</keyword>
<evidence type="ECO:0000313" key="1">
    <source>
        <dbReference type="EMBL" id="RKO90569.1"/>
    </source>
</evidence>
<evidence type="ECO:0008006" key="3">
    <source>
        <dbReference type="Google" id="ProtNLM"/>
    </source>
</evidence>
<dbReference type="GO" id="GO:0016034">
    <property type="term" value="F:maleylacetoacetate isomerase activity"/>
    <property type="evidence" value="ECO:0007669"/>
    <property type="project" value="TreeGrafter"/>
</dbReference>
<proteinExistence type="predicted"/>
<dbReference type="SUPFAM" id="SSF52833">
    <property type="entry name" value="Thioredoxin-like"/>
    <property type="match status" value="1"/>
</dbReference>
<dbReference type="EMBL" id="KZ995488">
    <property type="protein sequence ID" value="RKO90569.1"/>
    <property type="molecule type" value="Genomic_DNA"/>
</dbReference>
<dbReference type="GO" id="GO:0006559">
    <property type="term" value="P:L-phenylalanine catabolic process"/>
    <property type="evidence" value="ECO:0007669"/>
    <property type="project" value="TreeGrafter"/>
</dbReference>
<dbReference type="Proteomes" id="UP000269721">
    <property type="component" value="Unassembled WGS sequence"/>
</dbReference>
<sequence>MQGNVLLAGDSRSKLQNSLLQLDCRGEEGSPNLSIRPSVVARRPQPLWPGVRPANAPIAISAASPLYADRRPTPPLCHQATHLSISEPNNDYPNPRKLLVMLREPLRQNRSPLINLKSVPIHLVPDQQVQTVLRSFPSLPRCAPLCTMEDIMRKLISPFSPVSSPAFARARRTEPQRRVPCVSVEDSTTLTQSTVIMEYLEEVRPSPTILPKDPNLRAQVNYLFGCGYPRYHLPKSLATSTRSGILASLSQVRRERQLRELGKGLRQRWGQGVVRVDGYPEALEVMLTTTAGKSSAGKFRVGVRLCPLTYVPPPLSDEFTLAMLDSSLRSSTRKSHPITPPQLHCPPPPLLLSPSKPQSAQVTTIEHADTVSVAFPRWTPFRITCGRVVPWSAEALSEYARCKATSRWLVTRGASCKTRCCSSTVRDGEAAVALAAKVWQSVGQVVEREGSLNLSIRPWVVARRPRPPWPGGRPANAPIDIPAAFRLGRSAA</sequence>
<dbReference type="PANTHER" id="PTHR42673">
    <property type="entry name" value="MALEYLACETOACETATE ISOMERASE"/>
    <property type="match status" value="1"/>
</dbReference>
<name>A0A4P9WD08_9FUNG</name>
<dbReference type="InterPro" id="IPR036249">
    <property type="entry name" value="Thioredoxin-like_sf"/>
</dbReference>
<dbReference type="GO" id="GO:0004364">
    <property type="term" value="F:glutathione transferase activity"/>
    <property type="evidence" value="ECO:0007669"/>
    <property type="project" value="TreeGrafter"/>
</dbReference>
<dbReference type="Gene3D" id="3.40.30.10">
    <property type="entry name" value="Glutaredoxin"/>
    <property type="match status" value="1"/>
</dbReference>
<dbReference type="Gene3D" id="1.20.1050.10">
    <property type="match status" value="1"/>
</dbReference>
<gene>
    <name evidence="1" type="ORF">BDK51DRAFT_41581</name>
</gene>
<protein>
    <recommendedName>
        <fullName evidence="3">GST N-terminal domain-containing protein</fullName>
    </recommendedName>
</protein>
<reference evidence="2" key="1">
    <citation type="journal article" date="2018" name="Nat. Microbiol.">
        <title>Leveraging single-cell genomics to expand the fungal tree of life.</title>
        <authorList>
            <person name="Ahrendt S.R."/>
            <person name="Quandt C.A."/>
            <person name="Ciobanu D."/>
            <person name="Clum A."/>
            <person name="Salamov A."/>
            <person name="Andreopoulos B."/>
            <person name="Cheng J.F."/>
            <person name="Woyke T."/>
            <person name="Pelin A."/>
            <person name="Henrissat B."/>
            <person name="Reynolds N.K."/>
            <person name="Benny G.L."/>
            <person name="Smith M.E."/>
            <person name="James T.Y."/>
            <person name="Grigoriev I.V."/>
        </authorList>
    </citation>
    <scope>NUCLEOTIDE SEQUENCE [LARGE SCALE GENOMIC DNA]</scope>
</reference>
<dbReference type="OrthoDB" id="202840at2759"/>
<evidence type="ECO:0000313" key="2">
    <source>
        <dbReference type="Proteomes" id="UP000269721"/>
    </source>
</evidence>
<accession>A0A4P9WD08</accession>
<dbReference type="GO" id="GO:0006749">
    <property type="term" value="P:glutathione metabolic process"/>
    <property type="evidence" value="ECO:0007669"/>
    <property type="project" value="TreeGrafter"/>
</dbReference>
<organism evidence="1 2">
    <name type="scientific">Blyttiomyces helicus</name>
    <dbReference type="NCBI Taxonomy" id="388810"/>
    <lineage>
        <taxon>Eukaryota</taxon>
        <taxon>Fungi</taxon>
        <taxon>Fungi incertae sedis</taxon>
        <taxon>Chytridiomycota</taxon>
        <taxon>Chytridiomycota incertae sedis</taxon>
        <taxon>Chytridiomycetes</taxon>
        <taxon>Chytridiomycetes incertae sedis</taxon>
        <taxon>Blyttiomyces</taxon>
    </lineage>
</organism>
<dbReference type="PANTHER" id="PTHR42673:SF4">
    <property type="entry name" value="MALEYLACETOACETATE ISOMERASE"/>
    <property type="match status" value="1"/>
</dbReference>
<dbReference type="AlphaFoldDB" id="A0A4P9WD08"/>
<dbReference type="CDD" id="cd00570">
    <property type="entry name" value="GST_N_family"/>
    <property type="match status" value="1"/>
</dbReference>